<accession>A0A0H2RFA3</accession>
<keyword evidence="1" id="KW-1133">Transmembrane helix</keyword>
<dbReference type="Proteomes" id="UP000053477">
    <property type="component" value="Unassembled WGS sequence"/>
</dbReference>
<evidence type="ECO:0000313" key="3">
    <source>
        <dbReference type="Proteomes" id="UP000053477"/>
    </source>
</evidence>
<gene>
    <name evidence="2" type="ORF">SCHPADRAFT_526713</name>
</gene>
<evidence type="ECO:0000256" key="1">
    <source>
        <dbReference type="SAM" id="Phobius"/>
    </source>
</evidence>
<keyword evidence="1" id="KW-0812">Transmembrane</keyword>
<dbReference type="InParanoid" id="A0A0H2RFA3"/>
<keyword evidence="1" id="KW-0472">Membrane</keyword>
<dbReference type="EMBL" id="KQ086031">
    <property type="protein sequence ID" value="KLO10262.1"/>
    <property type="molecule type" value="Genomic_DNA"/>
</dbReference>
<proteinExistence type="predicted"/>
<sequence>MRFLAPAYRPPFLSRAGWTLRCLDAHWRTRRVPSDVYKSQSLVHCGNSISEFEPSRLKACGFKKNGGETRRTRLEEHLPYIVNDSGHSWSESTLGRIDVRFLRSEFHLALIALLVLGVKCSIIRVWGVNFLYHQR</sequence>
<feature type="transmembrane region" description="Helical" evidence="1">
    <location>
        <begin position="106"/>
        <end position="126"/>
    </location>
</feature>
<keyword evidence="3" id="KW-1185">Reference proteome</keyword>
<protein>
    <submittedName>
        <fullName evidence="2">Uncharacterized protein</fullName>
    </submittedName>
</protein>
<dbReference type="AlphaFoldDB" id="A0A0H2RFA3"/>
<evidence type="ECO:0000313" key="2">
    <source>
        <dbReference type="EMBL" id="KLO10262.1"/>
    </source>
</evidence>
<organism evidence="2 3">
    <name type="scientific">Schizopora paradoxa</name>
    <dbReference type="NCBI Taxonomy" id="27342"/>
    <lineage>
        <taxon>Eukaryota</taxon>
        <taxon>Fungi</taxon>
        <taxon>Dikarya</taxon>
        <taxon>Basidiomycota</taxon>
        <taxon>Agaricomycotina</taxon>
        <taxon>Agaricomycetes</taxon>
        <taxon>Hymenochaetales</taxon>
        <taxon>Schizoporaceae</taxon>
        <taxon>Schizopora</taxon>
    </lineage>
</organism>
<reference evidence="2 3" key="1">
    <citation type="submission" date="2015-04" db="EMBL/GenBank/DDBJ databases">
        <title>Complete genome sequence of Schizopora paradoxa KUC8140, a cosmopolitan wood degrader in East Asia.</title>
        <authorList>
            <consortium name="DOE Joint Genome Institute"/>
            <person name="Min B."/>
            <person name="Park H."/>
            <person name="Jang Y."/>
            <person name="Kim J.-J."/>
            <person name="Kim K.H."/>
            <person name="Pangilinan J."/>
            <person name="Lipzen A."/>
            <person name="Riley R."/>
            <person name="Grigoriev I.V."/>
            <person name="Spatafora J.W."/>
            <person name="Choi I.-G."/>
        </authorList>
    </citation>
    <scope>NUCLEOTIDE SEQUENCE [LARGE SCALE GENOMIC DNA]</scope>
    <source>
        <strain evidence="2 3">KUC8140</strain>
    </source>
</reference>
<name>A0A0H2RFA3_9AGAM</name>